<comment type="caution">
    <text evidence="1">The sequence shown here is derived from an EMBL/GenBank/DDBJ whole genome shotgun (WGS) entry which is preliminary data.</text>
</comment>
<dbReference type="GO" id="GO:0005829">
    <property type="term" value="C:cytosol"/>
    <property type="evidence" value="ECO:0007669"/>
    <property type="project" value="TreeGrafter"/>
</dbReference>
<dbReference type="PANTHER" id="PTHR10000">
    <property type="entry name" value="PHOSPHOSERINE PHOSPHATASE"/>
    <property type="match status" value="1"/>
</dbReference>
<dbReference type="SUPFAM" id="SSF56784">
    <property type="entry name" value="HAD-like"/>
    <property type="match status" value="1"/>
</dbReference>
<dbReference type="PANTHER" id="PTHR10000:SF25">
    <property type="entry name" value="PHOSPHATASE YKRA-RELATED"/>
    <property type="match status" value="1"/>
</dbReference>
<dbReference type="GO" id="GO:0016791">
    <property type="term" value="F:phosphatase activity"/>
    <property type="evidence" value="ECO:0007669"/>
    <property type="project" value="TreeGrafter"/>
</dbReference>
<reference evidence="1" key="2">
    <citation type="journal article" date="2021" name="PeerJ">
        <title>Extensive microbial diversity within the chicken gut microbiome revealed by metagenomics and culture.</title>
        <authorList>
            <person name="Gilroy R."/>
            <person name="Ravi A."/>
            <person name="Getino M."/>
            <person name="Pursley I."/>
            <person name="Horton D.L."/>
            <person name="Alikhan N.F."/>
            <person name="Baker D."/>
            <person name="Gharbi K."/>
            <person name="Hall N."/>
            <person name="Watson M."/>
            <person name="Adriaenssens E.M."/>
            <person name="Foster-Nyarko E."/>
            <person name="Jarju S."/>
            <person name="Secka A."/>
            <person name="Antonio M."/>
            <person name="Oren A."/>
            <person name="Chaudhuri R.R."/>
            <person name="La Ragione R."/>
            <person name="Hildebrand F."/>
            <person name="Pallen M.J."/>
        </authorList>
    </citation>
    <scope>NUCLEOTIDE SEQUENCE</scope>
    <source>
        <strain evidence="1">13361</strain>
    </source>
</reference>
<dbReference type="Proteomes" id="UP000886796">
    <property type="component" value="Unassembled WGS sequence"/>
</dbReference>
<organism evidence="1 2">
    <name type="scientific">Candidatus Faecousia excrementigallinarum</name>
    <dbReference type="NCBI Taxonomy" id="2840806"/>
    <lineage>
        <taxon>Bacteria</taxon>
        <taxon>Bacillati</taxon>
        <taxon>Bacillota</taxon>
        <taxon>Clostridia</taxon>
        <taxon>Eubacteriales</taxon>
        <taxon>Oscillospiraceae</taxon>
        <taxon>Faecousia</taxon>
    </lineage>
</organism>
<dbReference type="SFLD" id="SFLDS00003">
    <property type="entry name" value="Haloacid_Dehalogenase"/>
    <property type="match status" value="1"/>
</dbReference>
<dbReference type="EMBL" id="DVFK01000088">
    <property type="protein sequence ID" value="HIQ68133.1"/>
    <property type="molecule type" value="Genomic_DNA"/>
</dbReference>
<reference evidence="1" key="1">
    <citation type="submission" date="2020-10" db="EMBL/GenBank/DDBJ databases">
        <authorList>
            <person name="Gilroy R."/>
        </authorList>
    </citation>
    <scope>NUCLEOTIDE SEQUENCE</scope>
    <source>
        <strain evidence="1">13361</strain>
    </source>
</reference>
<dbReference type="Gene3D" id="3.40.50.1000">
    <property type="entry name" value="HAD superfamily/HAD-like"/>
    <property type="match status" value="1"/>
</dbReference>
<dbReference type="GO" id="GO:0000287">
    <property type="term" value="F:magnesium ion binding"/>
    <property type="evidence" value="ECO:0007669"/>
    <property type="project" value="TreeGrafter"/>
</dbReference>
<protein>
    <submittedName>
        <fullName evidence="1">HAD hydrolase family protein</fullName>
    </submittedName>
</protein>
<sequence length="267" mass="28731">MKGIFLDIDGTLTPLGSSVPPDSAAKAISAARARGHKVFLCTSRSMPMLAPLLPYGFDGVVASAGGHVEIHNQVLFDCPMTRQQRDTALSAFHSQGVFCIAEAAGGTFGDENLPGQLPADEPIRRWLGELAEPLGIRPMADYNGSPVYKVVFLCREEAQLKPAREALEEDFLFRFQWAPPGVLCGELINRKFDKGRGVLRMCRHLGLNRADTYGFGDSLNDLEMLQAVGFGVAMASGNAQLKAAADYISPPPEADGLAKTFAHLGLI</sequence>
<name>A0A9D1CMJ9_9FIRM</name>
<keyword evidence="1" id="KW-0378">Hydrolase</keyword>
<dbReference type="AlphaFoldDB" id="A0A9D1CMJ9"/>
<accession>A0A9D1CMJ9</accession>
<evidence type="ECO:0000313" key="2">
    <source>
        <dbReference type="Proteomes" id="UP000886796"/>
    </source>
</evidence>
<dbReference type="InterPro" id="IPR023214">
    <property type="entry name" value="HAD_sf"/>
</dbReference>
<dbReference type="SFLD" id="SFLDG01140">
    <property type="entry name" value="C2.B:_Phosphomannomutase_and_P"/>
    <property type="match status" value="1"/>
</dbReference>
<dbReference type="Pfam" id="PF08282">
    <property type="entry name" value="Hydrolase_3"/>
    <property type="match status" value="1"/>
</dbReference>
<dbReference type="Gene3D" id="3.30.1240.10">
    <property type="match status" value="1"/>
</dbReference>
<dbReference type="PROSITE" id="PS01229">
    <property type="entry name" value="COF_2"/>
    <property type="match status" value="1"/>
</dbReference>
<dbReference type="InterPro" id="IPR036412">
    <property type="entry name" value="HAD-like_sf"/>
</dbReference>
<evidence type="ECO:0000313" key="1">
    <source>
        <dbReference type="EMBL" id="HIQ68133.1"/>
    </source>
</evidence>
<gene>
    <name evidence="1" type="ORF">IAB74_06465</name>
</gene>
<proteinExistence type="predicted"/>